<protein>
    <submittedName>
        <fullName evidence="1">Uncharacterized protein</fullName>
    </submittedName>
</protein>
<organism evidence="1 2">
    <name type="scientific">Thioclava indica</name>
    <dbReference type="NCBI Taxonomy" id="1353528"/>
    <lineage>
        <taxon>Bacteria</taxon>
        <taxon>Pseudomonadati</taxon>
        <taxon>Pseudomonadota</taxon>
        <taxon>Alphaproteobacteria</taxon>
        <taxon>Rhodobacterales</taxon>
        <taxon>Paracoccaceae</taxon>
        <taxon>Thioclava</taxon>
    </lineage>
</organism>
<proteinExistence type="predicted"/>
<name>A0A074JQZ0_9RHOB</name>
<accession>A0A074JQZ0</accession>
<evidence type="ECO:0000313" key="1">
    <source>
        <dbReference type="EMBL" id="KEO60036.1"/>
    </source>
</evidence>
<dbReference type="AlphaFoldDB" id="A0A074JQZ0"/>
<dbReference type="Proteomes" id="UP000027471">
    <property type="component" value="Unassembled WGS sequence"/>
</dbReference>
<sequence length="116" mass="12547">MVNNENGHGFDGAPVLAEALGMALEVAPKKMLQVDIAKYQAWLDDPDLSEENKEQIIRSIWQIVMCFVDLGFGVVPLQDACGQVPEGEGFCGTAKQVVVKSKAHTLSEKFNLIAGS</sequence>
<dbReference type="EMBL" id="AUNB01000024">
    <property type="protein sequence ID" value="KEO60036.1"/>
    <property type="molecule type" value="Genomic_DNA"/>
</dbReference>
<comment type="caution">
    <text evidence="1">The sequence shown here is derived from an EMBL/GenBank/DDBJ whole genome shotgun (WGS) entry which is preliminary data.</text>
</comment>
<evidence type="ECO:0000313" key="2">
    <source>
        <dbReference type="Proteomes" id="UP000027471"/>
    </source>
</evidence>
<reference evidence="1 2" key="1">
    <citation type="journal article" date="2015" name="Antonie Van Leeuwenhoek">
        <title>Thioclava indica sp. nov., isolated from surface seawater of the Indian Ocean.</title>
        <authorList>
            <person name="Liu Y."/>
            <person name="Lai Q."/>
            <person name="Du J."/>
            <person name="Xu H."/>
            <person name="Jiang L."/>
            <person name="Shao Z."/>
        </authorList>
    </citation>
    <scope>NUCLEOTIDE SEQUENCE [LARGE SCALE GENOMIC DNA]</scope>
    <source>
        <strain evidence="1 2">DT23-4</strain>
    </source>
</reference>
<keyword evidence="2" id="KW-1185">Reference proteome</keyword>
<gene>
    <name evidence="1" type="ORF">DT23_14630</name>
</gene>